<sequence>MEPEKIDWNSVESIFVEDDTYENFDAPRWVDLSAPDEPIDDQAWFCNPGVSDCKHRKNAEDFFKPIAYLKAKLLRSVSISEMLSFTDRNRRDVKLKEREINSTSAAAKIPNPKSLKTKGSNKDSENKNPNVFAPIPNGSMNSKKAAMKPSTEKKKKKHLDSELLENSFKDGRKPQLKSTFSERNLLTRQEILNQITEFCFELKKLGMKSWKKPTAENGSGQVLGERVRERERMPLLVSKPKAM</sequence>
<accession>A0AAW0KZJ1</accession>
<comment type="caution">
    <text evidence="2">The sequence shown here is derived from an EMBL/GenBank/DDBJ whole genome shotgun (WGS) entry which is preliminary data.</text>
</comment>
<name>A0AAW0KZJ1_QUESU</name>
<feature type="region of interest" description="Disordered" evidence="1">
    <location>
        <begin position="211"/>
        <end position="243"/>
    </location>
</feature>
<dbReference type="AlphaFoldDB" id="A0AAW0KZJ1"/>
<protein>
    <submittedName>
        <fullName evidence="2">Uncharacterized protein</fullName>
    </submittedName>
</protein>
<dbReference type="EMBL" id="PKMF04000180">
    <property type="protein sequence ID" value="KAK7844742.1"/>
    <property type="molecule type" value="Genomic_DNA"/>
</dbReference>
<feature type="region of interest" description="Disordered" evidence="1">
    <location>
        <begin position="96"/>
        <end position="176"/>
    </location>
</feature>
<dbReference type="Proteomes" id="UP000237347">
    <property type="component" value="Unassembled WGS sequence"/>
</dbReference>
<dbReference type="PANTHER" id="PTHR36373">
    <property type="entry name" value="EXPRESSED PROTEIN"/>
    <property type="match status" value="1"/>
</dbReference>
<reference evidence="2 3" key="1">
    <citation type="journal article" date="2018" name="Sci. Data">
        <title>The draft genome sequence of cork oak.</title>
        <authorList>
            <person name="Ramos A.M."/>
            <person name="Usie A."/>
            <person name="Barbosa P."/>
            <person name="Barros P.M."/>
            <person name="Capote T."/>
            <person name="Chaves I."/>
            <person name="Simoes F."/>
            <person name="Abreu I."/>
            <person name="Carrasquinho I."/>
            <person name="Faro C."/>
            <person name="Guimaraes J.B."/>
            <person name="Mendonca D."/>
            <person name="Nobrega F."/>
            <person name="Rodrigues L."/>
            <person name="Saibo N.J.M."/>
            <person name="Varela M.C."/>
            <person name="Egas C."/>
            <person name="Matos J."/>
            <person name="Miguel C.M."/>
            <person name="Oliveira M.M."/>
            <person name="Ricardo C.P."/>
            <person name="Goncalves S."/>
        </authorList>
    </citation>
    <scope>NUCLEOTIDE SEQUENCE [LARGE SCALE GENOMIC DNA]</scope>
    <source>
        <strain evidence="3">cv. HL8</strain>
    </source>
</reference>
<organism evidence="2 3">
    <name type="scientific">Quercus suber</name>
    <name type="common">Cork oak</name>
    <dbReference type="NCBI Taxonomy" id="58331"/>
    <lineage>
        <taxon>Eukaryota</taxon>
        <taxon>Viridiplantae</taxon>
        <taxon>Streptophyta</taxon>
        <taxon>Embryophyta</taxon>
        <taxon>Tracheophyta</taxon>
        <taxon>Spermatophyta</taxon>
        <taxon>Magnoliopsida</taxon>
        <taxon>eudicotyledons</taxon>
        <taxon>Gunneridae</taxon>
        <taxon>Pentapetalae</taxon>
        <taxon>rosids</taxon>
        <taxon>fabids</taxon>
        <taxon>Fagales</taxon>
        <taxon>Fagaceae</taxon>
        <taxon>Quercus</taxon>
    </lineage>
</organism>
<evidence type="ECO:0000313" key="3">
    <source>
        <dbReference type="Proteomes" id="UP000237347"/>
    </source>
</evidence>
<keyword evidence="3" id="KW-1185">Reference proteome</keyword>
<gene>
    <name evidence="2" type="ORF">CFP56_010389</name>
</gene>
<dbReference type="PANTHER" id="PTHR36373:SF2">
    <property type="entry name" value="TPX2 CENTRAL DOMAIN-CONTAINING PROTEIN"/>
    <property type="match status" value="1"/>
</dbReference>
<evidence type="ECO:0000313" key="2">
    <source>
        <dbReference type="EMBL" id="KAK7844742.1"/>
    </source>
</evidence>
<evidence type="ECO:0000256" key="1">
    <source>
        <dbReference type="SAM" id="MobiDB-lite"/>
    </source>
</evidence>
<proteinExistence type="predicted"/>